<organism evidence="1 2">
    <name type="scientific">Trichinella nelsoni</name>
    <dbReference type="NCBI Taxonomy" id="6336"/>
    <lineage>
        <taxon>Eukaryota</taxon>
        <taxon>Metazoa</taxon>
        <taxon>Ecdysozoa</taxon>
        <taxon>Nematoda</taxon>
        <taxon>Enoplea</taxon>
        <taxon>Dorylaimia</taxon>
        <taxon>Trichinellida</taxon>
        <taxon>Trichinellidae</taxon>
        <taxon>Trichinella</taxon>
    </lineage>
</organism>
<protein>
    <submittedName>
        <fullName evidence="1">Uncharacterized protein</fullName>
    </submittedName>
</protein>
<sequence>LEEELPALRRACKSFASNYQPCSTRTREKYPCWYCYR</sequence>
<proteinExistence type="predicted"/>
<dbReference type="EMBL" id="JYDL01002390">
    <property type="protein sequence ID" value="KRX11374.1"/>
    <property type="molecule type" value="Genomic_DNA"/>
</dbReference>
<evidence type="ECO:0000313" key="1">
    <source>
        <dbReference type="EMBL" id="KRX11374.1"/>
    </source>
</evidence>
<evidence type="ECO:0000313" key="2">
    <source>
        <dbReference type="Proteomes" id="UP000054630"/>
    </source>
</evidence>
<dbReference type="Proteomes" id="UP000054630">
    <property type="component" value="Unassembled WGS sequence"/>
</dbReference>
<comment type="caution">
    <text evidence="1">The sequence shown here is derived from an EMBL/GenBank/DDBJ whole genome shotgun (WGS) entry which is preliminary data.</text>
</comment>
<name>A0A0V0RA78_9BILA</name>
<accession>A0A0V0RA78</accession>
<feature type="non-terminal residue" evidence="1">
    <location>
        <position position="1"/>
    </location>
</feature>
<keyword evidence="2" id="KW-1185">Reference proteome</keyword>
<dbReference type="AlphaFoldDB" id="A0A0V0RA78"/>
<reference evidence="1 2" key="1">
    <citation type="submission" date="2015-01" db="EMBL/GenBank/DDBJ databases">
        <title>Evolution of Trichinella species and genotypes.</title>
        <authorList>
            <person name="Korhonen P.K."/>
            <person name="Edoardo P."/>
            <person name="Giuseppe L.R."/>
            <person name="Gasser R.B."/>
        </authorList>
    </citation>
    <scope>NUCLEOTIDE SEQUENCE [LARGE SCALE GENOMIC DNA]</scope>
    <source>
        <strain evidence="1">ISS37</strain>
    </source>
</reference>
<gene>
    <name evidence="1" type="ORF">T07_1824</name>
</gene>